<name>A0A8S3QL94_MYTED</name>
<evidence type="ECO:0000313" key="3">
    <source>
        <dbReference type="Proteomes" id="UP000683360"/>
    </source>
</evidence>
<keyword evidence="3" id="KW-1185">Reference proteome</keyword>
<sequence>MSLPCSTEWILTTQSDINVLLRKIKEKRDAGEWYTTQIFNDLSKAAWKYRKDILPDGFVLDIKRNEIVLSSPGQLPNWLNDELERFETEKTRPCKSVESGVSDETATTSYASTPGQKKIHKTKTDTTAQSSKEVPVSNCPTTPEEAVTEASPKRTGRKTASTEDTGTKKATPSSPEGTKTGSSGKGRGKKTSPSLPEESSTERRSKGRGKKSSPSLPEETRTERSKGREKNTPHLYQKNLAQKEEVKVEGKKVPHLYQKLAQKDRRKFPVVVTVICIRYIYKNVMYE</sequence>
<comment type="caution">
    <text evidence="2">The sequence shown here is derived from an EMBL/GenBank/DDBJ whole genome shotgun (WGS) entry which is preliminary data.</text>
</comment>
<dbReference type="OrthoDB" id="5982640at2759"/>
<feature type="compositionally biased region" description="Polar residues" evidence="1">
    <location>
        <begin position="102"/>
        <end position="115"/>
    </location>
</feature>
<feature type="compositionally biased region" description="Low complexity" evidence="1">
    <location>
        <begin position="171"/>
        <end position="182"/>
    </location>
</feature>
<organism evidence="2 3">
    <name type="scientific">Mytilus edulis</name>
    <name type="common">Blue mussel</name>
    <dbReference type="NCBI Taxonomy" id="6550"/>
    <lineage>
        <taxon>Eukaryota</taxon>
        <taxon>Metazoa</taxon>
        <taxon>Spiralia</taxon>
        <taxon>Lophotrochozoa</taxon>
        <taxon>Mollusca</taxon>
        <taxon>Bivalvia</taxon>
        <taxon>Autobranchia</taxon>
        <taxon>Pteriomorphia</taxon>
        <taxon>Mytilida</taxon>
        <taxon>Mytiloidea</taxon>
        <taxon>Mytilidae</taxon>
        <taxon>Mytilinae</taxon>
        <taxon>Mytilus</taxon>
    </lineage>
</organism>
<gene>
    <name evidence="2" type="ORF">MEDL_10248</name>
</gene>
<reference evidence="2" key="1">
    <citation type="submission" date="2021-03" db="EMBL/GenBank/DDBJ databases">
        <authorList>
            <person name="Bekaert M."/>
        </authorList>
    </citation>
    <scope>NUCLEOTIDE SEQUENCE</scope>
</reference>
<dbReference type="Proteomes" id="UP000683360">
    <property type="component" value="Unassembled WGS sequence"/>
</dbReference>
<feature type="region of interest" description="Disordered" evidence="1">
    <location>
        <begin position="89"/>
        <end position="240"/>
    </location>
</feature>
<accession>A0A8S3QL94</accession>
<evidence type="ECO:0000256" key="1">
    <source>
        <dbReference type="SAM" id="MobiDB-lite"/>
    </source>
</evidence>
<feature type="compositionally biased region" description="Basic and acidic residues" evidence="1">
    <location>
        <begin position="218"/>
        <end position="232"/>
    </location>
</feature>
<feature type="compositionally biased region" description="Polar residues" evidence="1">
    <location>
        <begin position="158"/>
        <end position="170"/>
    </location>
</feature>
<protein>
    <submittedName>
        <fullName evidence="2">Uncharacterized protein</fullName>
    </submittedName>
</protein>
<dbReference type="EMBL" id="CAJPWZ010000513">
    <property type="protein sequence ID" value="CAG2195274.1"/>
    <property type="molecule type" value="Genomic_DNA"/>
</dbReference>
<evidence type="ECO:0000313" key="2">
    <source>
        <dbReference type="EMBL" id="CAG2195274.1"/>
    </source>
</evidence>
<proteinExistence type="predicted"/>
<dbReference type="AlphaFoldDB" id="A0A8S3QL94"/>